<evidence type="ECO:0000313" key="1">
    <source>
        <dbReference type="EMBL" id="KAI4866381.1"/>
    </source>
</evidence>
<keyword evidence="2" id="KW-1185">Reference proteome</keyword>
<evidence type="ECO:0000313" key="2">
    <source>
        <dbReference type="Proteomes" id="UP001497700"/>
    </source>
</evidence>
<organism evidence="1 2">
    <name type="scientific">Hypoxylon rubiginosum</name>
    <dbReference type="NCBI Taxonomy" id="110542"/>
    <lineage>
        <taxon>Eukaryota</taxon>
        <taxon>Fungi</taxon>
        <taxon>Dikarya</taxon>
        <taxon>Ascomycota</taxon>
        <taxon>Pezizomycotina</taxon>
        <taxon>Sordariomycetes</taxon>
        <taxon>Xylariomycetidae</taxon>
        <taxon>Xylariales</taxon>
        <taxon>Hypoxylaceae</taxon>
        <taxon>Hypoxylon</taxon>
    </lineage>
</organism>
<protein>
    <submittedName>
        <fullName evidence="1">Uncharacterized protein</fullName>
    </submittedName>
</protein>
<gene>
    <name evidence="1" type="ORF">F4820DRAFT_416921</name>
</gene>
<dbReference type="Proteomes" id="UP001497700">
    <property type="component" value="Unassembled WGS sequence"/>
</dbReference>
<sequence length="894" mass="100009">MKGSRSTCLLCRHLLATSGRLRSSQRPAQVAIFSTTSAPRTDDPNVAATRISNKPLPADPVTRQSEPYTIRKVFKKERVKTPEKQWSQNRQRKAPAKNSARVDALFQQIVREQTAAKDAPPNTAPTNPNLDLALVQAIGKLERMVDMDDSVVDAYAYLKTDIYPMLREPDTTIPQVFYRTVSRLMEKAVTAKKEAIRSPTLPTLAEIFRVYVDIGEMKPQRWAMLIGELVKGIVEIGPSTGEQEYAVDDEKLTTRDAMLADLVESWKILSLPRGVPVTPDDDMMDGFWFPRVDKASLKRFSDNGNFPAALSSVFPQYPPNQLGAPVAVLAVATYALLLDPQRSNPAVRRSATRFVAKMAYLITFVNFRDAALRREASNTFPALETYVMGQWPVIKEQLKHRLESMTTSTVRAQPGESSPSTASRRIDANFLGSSLRRAYEHTRNSSEVDKLWQEFVGSATDIPPERVTELQRHPDLFDSFIHARMAMNHPDRAVEALHTLRKVGLRPTIKTWNTMLDGCKKARNTNAIKNVWAKIAASGMKLDMRIWTTRVSGLIESGDIEGGIQALQEMKRLWDLSSKDEKATAAKPTVEPVNAALVALIRQNQVSTAEILLVWASKQGIKPDIFTFNTLLRRFIRDGRDKDVRKVFGVMTRTGVRADEATFTIVLDEAFSKIAPDDTEEQANTVTRVVDEMRAAGLEVNLQTYGKMVYSLLRLGDRAREAVKAVLAHLWGRGLELSPHIYTMIVEHYFFAREGRPDLDAVESLLSRRLLLDYDNVDAVFYDRVIQGYSVAGRPARALEIYWRLSDAGRVVALSTQLELLRALLRAGGAEDARALVANTKRIFEESHRRGAEAPEAAGFWGHPFWRVASQHGVYEQNDATAAAAADAPRPESP</sequence>
<accession>A0ACB9Z4U3</accession>
<dbReference type="EMBL" id="MU393459">
    <property type="protein sequence ID" value="KAI4866381.1"/>
    <property type="molecule type" value="Genomic_DNA"/>
</dbReference>
<proteinExistence type="predicted"/>
<reference evidence="1 2" key="1">
    <citation type="journal article" date="2022" name="New Phytol.">
        <title>Ecological generalism drives hyperdiversity of secondary metabolite gene clusters in xylarialean endophytes.</title>
        <authorList>
            <person name="Franco M.E.E."/>
            <person name="Wisecaver J.H."/>
            <person name="Arnold A.E."/>
            <person name="Ju Y.M."/>
            <person name="Slot J.C."/>
            <person name="Ahrendt S."/>
            <person name="Moore L.P."/>
            <person name="Eastman K.E."/>
            <person name="Scott K."/>
            <person name="Konkel Z."/>
            <person name="Mondo S.J."/>
            <person name="Kuo A."/>
            <person name="Hayes R.D."/>
            <person name="Haridas S."/>
            <person name="Andreopoulos B."/>
            <person name="Riley R."/>
            <person name="LaButti K."/>
            <person name="Pangilinan J."/>
            <person name="Lipzen A."/>
            <person name="Amirebrahimi M."/>
            <person name="Yan J."/>
            <person name="Adam C."/>
            <person name="Keymanesh K."/>
            <person name="Ng V."/>
            <person name="Louie K."/>
            <person name="Northen T."/>
            <person name="Drula E."/>
            <person name="Henrissat B."/>
            <person name="Hsieh H.M."/>
            <person name="Youens-Clark K."/>
            <person name="Lutzoni F."/>
            <person name="Miadlikowska J."/>
            <person name="Eastwood D.C."/>
            <person name="Hamelin R.C."/>
            <person name="Grigoriev I.V."/>
            <person name="U'Ren J.M."/>
        </authorList>
    </citation>
    <scope>NUCLEOTIDE SEQUENCE [LARGE SCALE GENOMIC DNA]</scope>
    <source>
        <strain evidence="1 2">CBS 119005</strain>
    </source>
</reference>
<name>A0ACB9Z4U3_9PEZI</name>
<comment type="caution">
    <text evidence="1">The sequence shown here is derived from an EMBL/GenBank/DDBJ whole genome shotgun (WGS) entry which is preliminary data.</text>
</comment>